<proteinExistence type="predicted"/>
<dbReference type="PANTHER" id="PTHR15497">
    <property type="entry name" value="3-HYDROXYANTHRANILATE 3,4-DIOXYGENASE"/>
    <property type="match status" value="1"/>
</dbReference>
<keyword evidence="3" id="KW-0662">Pyridine nucleotide biosynthesis</keyword>
<dbReference type="Gene3D" id="2.60.120.10">
    <property type="entry name" value="Jelly Rolls"/>
    <property type="match status" value="1"/>
</dbReference>
<dbReference type="GO" id="GO:0046874">
    <property type="term" value="P:quinolinate metabolic process"/>
    <property type="evidence" value="ECO:0007669"/>
    <property type="project" value="TreeGrafter"/>
</dbReference>
<dbReference type="EMBL" id="CACRXK020014938">
    <property type="protein sequence ID" value="CAB4027653.1"/>
    <property type="molecule type" value="Genomic_DNA"/>
</dbReference>
<evidence type="ECO:0000313" key="8">
    <source>
        <dbReference type="EMBL" id="CAB4027653.1"/>
    </source>
</evidence>
<dbReference type="OrthoDB" id="204928at2759"/>
<name>A0A6S7KHG3_PARCT</name>
<dbReference type="GO" id="GO:0000334">
    <property type="term" value="F:3-hydroxyanthranilate 3,4-dioxygenase activity"/>
    <property type="evidence" value="ECO:0007669"/>
    <property type="project" value="InterPro"/>
</dbReference>
<dbReference type="InterPro" id="IPR011051">
    <property type="entry name" value="RmlC_Cupin_sf"/>
</dbReference>
<dbReference type="InterPro" id="IPR014710">
    <property type="entry name" value="RmlC-like_jellyroll"/>
</dbReference>
<reference evidence="8" key="1">
    <citation type="submission" date="2020-04" db="EMBL/GenBank/DDBJ databases">
        <authorList>
            <person name="Alioto T."/>
            <person name="Alioto T."/>
            <person name="Gomez Garrido J."/>
        </authorList>
    </citation>
    <scope>NUCLEOTIDE SEQUENCE</scope>
    <source>
        <strain evidence="8">A484AB</strain>
    </source>
</reference>
<organism evidence="8 9">
    <name type="scientific">Paramuricea clavata</name>
    <name type="common">Red gorgonian</name>
    <name type="synonym">Violescent sea-whip</name>
    <dbReference type="NCBI Taxonomy" id="317549"/>
    <lineage>
        <taxon>Eukaryota</taxon>
        <taxon>Metazoa</taxon>
        <taxon>Cnidaria</taxon>
        <taxon>Anthozoa</taxon>
        <taxon>Octocorallia</taxon>
        <taxon>Malacalcyonacea</taxon>
        <taxon>Plexauridae</taxon>
        <taxon>Paramuricea</taxon>
    </lineage>
</organism>
<evidence type="ECO:0000256" key="2">
    <source>
        <dbReference type="ARBA" id="ARBA00002752"/>
    </source>
</evidence>
<keyword evidence="7" id="KW-0408">Iron</keyword>
<dbReference type="GO" id="GO:0005506">
    <property type="term" value="F:iron ion binding"/>
    <property type="evidence" value="ECO:0007669"/>
    <property type="project" value="InterPro"/>
</dbReference>
<keyword evidence="9" id="KW-1185">Reference proteome</keyword>
<dbReference type="InterPro" id="IPR010329">
    <property type="entry name" value="3hydroanth_dOase"/>
</dbReference>
<keyword evidence="4" id="KW-0479">Metal-binding</keyword>
<dbReference type="GO" id="GO:0034354">
    <property type="term" value="P:'de novo' NAD+ biosynthetic process from L-tryptophan"/>
    <property type="evidence" value="ECO:0007669"/>
    <property type="project" value="TreeGrafter"/>
</dbReference>
<gene>
    <name evidence="8" type="ORF">PACLA_8A086361</name>
</gene>
<sequence length="227" mass="25807">MVKGDMCLRVMEQGKPKDIIIREGEVFMLPCHIPHSPQRSENTVGLVIEREREEGEQDCLRYYCEDNTTILFEKWFHCTDLGKDLVPIVKSFFTSEQHKTGKPIPGTITDKPPFQLDTTTKLHDPFSLRKWVEDNKSEIKEKGCKVLFETGQTKITVHGPGDYFTDGDSETWLWQINGNSNFTCNGVDTKLVNSDVILVPSGTKYSCKIESDAQIVSVVMDPKMKSK</sequence>
<comment type="function">
    <text evidence="2">Catalyzes the oxidative ring opening of 3-hydroxyanthranilate to 2-amino-3-carboxymuconate semialdehyde, which spontaneously cyclizes to quinolinate.</text>
</comment>
<protein>
    <submittedName>
        <fullName evidence="8">3-hydroxyanthranilate 3,4-dioxygenase-like</fullName>
    </submittedName>
</protein>
<dbReference type="CDD" id="cd06123">
    <property type="entry name" value="cupin_HAO"/>
    <property type="match status" value="1"/>
</dbReference>
<dbReference type="Proteomes" id="UP001152795">
    <property type="component" value="Unassembled WGS sequence"/>
</dbReference>
<keyword evidence="5" id="KW-0223">Dioxygenase</keyword>
<evidence type="ECO:0000256" key="5">
    <source>
        <dbReference type="ARBA" id="ARBA00022964"/>
    </source>
</evidence>
<evidence type="ECO:0000313" key="9">
    <source>
        <dbReference type="Proteomes" id="UP001152795"/>
    </source>
</evidence>
<comment type="cofactor">
    <cofactor evidence="1">
        <name>Fe(2+)</name>
        <dbReference type="ChEBI" id="CHEBI:29033"/>
    </cofactor>
</comment>
<evidence type="ECO:0000256" key="1">
    <source>
        <dbReference type="ARBA" id="ARBA00001954"/>
    </source>
</evidence>
<comment type="caution">
    <text evidence="8">The sequence shown here is derived from an EMBL/GenBank/DDBJ whole genome shotgun (WGS) entry which is preliminary data.</text>
</comment>
<dbReference type="AlphaFoldDB" id="A0A6S7KHG3"/>
<accession>A0A6S7KHG3</accession>
<dbReference type="SUPFAM" id="SSF51182">
    <property type="entry name" value="RmlC-like cupins"/>
    <property type="match status" value="2"/>
</dbReference>
<dbReference type="Pfam" id="PF06052">
    <property type="entry name" value="3-HAO"/>
    <property type="match status" value="1"/>
</dbReference>
<evidence type="ECO:0000256" key="3">
    <source>
        <dbReference type="ARBA" id="ARBA00022642"/>
    </source>
</evidence>
<evidence type="ECO:0000256" key="7">
    <source>
        <dbReference type="ARBA" id="ARBA00023004"/>
    </source>
</evidence>
<evidence type="ECO:0000256" key="6">
    <source>
        <dbReference type="ARBA" id="ARBA00023002"/>
    </source>
</evidence>
<dbReference type="PANTHER" id="PTHR15497:SF1">
    <property type="entry name" value="3-HYDROXYANTHRANILATE 3,4-DIOXYGENASE"/>
    <property type="match status" value="1"/>
</dbReference>
<evidence type="ECO:0000256" key="4">
    <source>
        <dbReference type="ARBA" id="ARBA00022723"/>
    </source>
</evidence>
<keyword evidence="6" id="KW-0560">Oxidoreductase</keyword>
<dbReference type="GO" id="GO:0005737">
    <property type="term" value="C:cytoplasm"/>
    <property type="evidence" value="ECO:0007669"/>
    <property type="project" value="TreeGrafter"/>
</dbReference>